<evidence type="ECO:0000313" key="1">
    <source>
        <dbReference type="EMBL" id="KAH7980786.1"/>
    </source>
</evidence>
<accession>A0ACB8E2M2</accession>
<proteinExistence type="predicted"/>
<name>A0ACB8E2M2_DERSI</name>
<dbReference type="EMBL" id="CM023470">
    <property type="protein sequence ID" value="KAH7980786.1"/>
    <property type="molecule type" value="Genomic_DNA"/>
</dbReference>
<protein>
    <submittedName>
        <fullName evidence="1">Uncharacterized protein</fullName>
    </submittedName>
</protein>
<comment type="caution">
    <text evidence="1">The sequence shown here is derived from an EMBL/GenBank/DDBJ whole genome shotgun (WGS) entry which is preliminary data.</text>
</comment>
<reference evidence="1" key="1">
    <citation type="submission" date="2020-05" db="EMBL/GenBank/DDBJ databases">
        <title>Large-scale comparative analyses of tick genomes elucidate their genetic diversity and vector capacities.</title>
        <authorList>
            <person name="Jia N."/>
            <person name="Wang J."/>
            <person name="Shi W."/>
            <person name="Du L."/>
            <person name="Sun Y."/>
            <person name="Zhan W."/>
            <person name="Jiang J."/>
            <person name="Wang Q."/>
            <person name="Zhang B."/>
            <person name="Ji P."/>
            <person name="Sakyi L.B."/>
            <person name="Cui X."/>
            <person name="Yuan T."/>
            <person name="Jiang B."/>
            <person name="Yang W."/>
            <person name="Lam T.T.-Y."/>
            <person name="Chang Q."/>
            <person name="Ding S."/>
            <person name="Wang X."/>
            <person name="Zhu J."/>
            <person name="Ruan X."/>
            <person name="Zhao L."/>
            <person name="Wei J."/>
            <person name="Que T."/>
            <person name="Du C."/>
            <person name="Cheng J."/>
            <person name="Dai P."/>
            <person name="Han X."/>
            <person name="Huang E."/>
            <person name="Gao Y."/>
            <person name="Liu J."/>
            <person name="Shao H."/>
            <person name="Ye R."/>
            <person name="Li L."/>
            <person name="Wei W."/>
            <person name="Wang X."/>
            <person name="Wang C."/>
            <person name="Yang T."/>
            <person name="Huo Q."/>
            <person name="Li W."/>
            <person name="Guo W."/>
            <person name="Chen H."/>
            <person name="Zhou L."/>
            <person name="Ni X."/>
            <person name="Tian J."/>
            <person name="Zhou Y."/>
            <person name="Sheng Y."/>
            <person name="Liu T."/>
            <person name="Pan Y."/>
            <person name="Xia L."/>
            <person name="Li J."/>
            <person name="Zhao F."/>
            <person name="Cao W."/>
        </authorList>
    </citation>
    <scope>NUCLEOTIDE SEQUENCE</scope>
    <source>
        <strain evidence="1">Dsil-2018</strain>
    </source>
</reference>
<organism evidence="1 2">
    <name type="scientific">Dermacentor silvarum</name>
    <name type="common">Tick</name>
    <dbReference type="NCBI Taxonomy" id="543639"/>
    <lineage>
        <taxon>Eukaryota</taxon>
        <taxon>Metazoa</taxon>
        <taxon>Ecdysozoa</taxon>
        <taxon>Arthropoda</taxon>
        <taxon>Chelicerata</taxon>
        <taxon>Arachnida</taxon>
        <taxon>Acari</taxon>
        <taxon>Parasitiformes</taxon>
        <taxon>Ixodida</taxon>
        <taxon>Ixodoidea</taxon>
        <taxon>Ixodidae</taxon>
        <taxon>Rhipicephalinae</taxon>
        <taxon>Dermacentor</taxon>
    </lineage>
</organism>
<dbReference type="Proteomes" id="UP000821865">
    <property type="component" value="Chromosome 1"/>
</dbReference>
<gene>
    <name evidence="1" type="ORF">HPB49_019224</name>
</gene>
<keyword evidence="2" id="KW-1185">Reference proteome</keyword>
<evidence type="ECO:0000313" key="2">
    <source>
        <dbReference type="Proteomes" id="UP000821865"/>
    </source>
</evidence>
<sequence length="166" mass="18478">MQSHSADHLCPHCQQQFQYASGLQAHKVYKHDYADSPSGSKLPCPVCGRMCSSEVAMSVHLRIHLNERPYVCELCDKQFTSFGAAKAHSTRHLTMQNFECSECGKQFLQRSKLNEHIQSAHSMPLGTELSLISDAGQLEVIEEEAVVEILDHFAGDAHSSMPHLSL</sequence>